<sequence>MSLETDEDIREVQVHKSPVKRQFNSRTNAMDIVNNIDLSDKTVLITGSNSGIGIETARTLALKGAHVIMANRNIAETEKIRDKIVSEKPDAYVDYVHIDLSSLASVKKAAEEYLVKDWPLNILILNAGVFSPSEKTTKDGYETTFGVNHLGHFYLTYLLLDRLRQSAPSRIVIVASISHNHSGVCFLTSENSLSRISIHSTLPTDEKIRLLTEPSLSLMPYRLYACSKLCNILAANKLHRSEFANGIRVYSVHPGTLIFTGISRTYGWAGKIFYFLFRPLCKTLQQGAATTVYCAASDDVLEKSGRYFSDCWDDEQSLAKALVDDQNLQDGLWNKSVELIKNFEANQKL</sequence>
<dbReference type="PRINTS" id="PR00081">
    <property type="entry name" value="GDHRDH"/>
</dbReference>
<evidence type="ECO:0000256" key="3">
    <source>
        <dbReference type="ARBA" id="ARBA00023002"/>
    </source>
</evidence>
<keyword evidence="3" id="KW-0560">Oxidoreductase</keyword>
<dbReference type="SUPFAM" id="SSF51735">
    <property type="entry name" value="NAD(P)-binding Rossmann-fold domains"/>
    <property type="match status" value="1"/>
</dbReference>
<dbReference type="InterPro" id="IPR036291">
    <property type="entry name" value="NAD(P)-bd_dom_sf"/>
</dbReference>
<dbReference type="Proteomes" id="UP000046393">
    <property type="component" value="Unplaced"/>
</dbReference>
<dbReference type="WBParaSite" id="SMUV_0000224001-mRNA-1">
    <property type="protein sequence ID" value="SMUV_0000224001-mRNA-1"/>
    <property type="gene ID" value="SMUV_0000224001"/>
</dbReference>
<keyword evidence="2" id="KW-0521">NADP</keyword>
<keyword evidence="4" id="KW-1185">Reference proteome</keyword>
<dbReference type="Pfam" id="PF00106">
    <property type="entry name" value="adh_short"/>
    <property type="match status" value="1"/>
</dbReference>
<reference evidence="5" key="1">
    <citation type="submission" date="2017-02" db="UniProtKB">
        <authorList>
            <consortium name="WormBaseParasite"/>
        </authorList>
    </citation>
    <scope>IDENTIFICATION</scope>
</reference>
<name>A0A0N5ADI6_9BILA</name>
<dbReference type="PANTHER" id="PTHR24320:SF282">
    <property type="entry name" value="WW DOMAIN-CONTAINING OXIDOREDUCTASE"/>
    <property type="match status" value="1"/>
</dbReference>
<dbReference type="AlphaFoldDB" id="A0A0N5ADI6"/>
<dbReference type="GO" id="GO:0016491">
    <property type="term" value="F:oxidoreductase activity"/>
    <property type="evidence" value="ECO:0007669"/>
    <property type="project" value="UniProtKB-KW"/>
</dbReference>
<organism evidence="4 5">
    <name type="scientific">Syphacia muris</name>
    <dbReference type="NCBI Taxonomy" id="451379"/>
    <lineage>
        <taxon>Eukaryota</taxon>
        <taxon>Metazoa</taxon>
        <taxon>Ecdysozoa</taxon>
        <taxon>Nematoda</taxon>
        <taxon>Chromadorea</taxon>
        <taxon>Rhabditida</taxon>
        <taxon>Spirurina</taxon>
        <taxon>Oxyuridomorpha</taxon>
        <taxon>Oxyuroidea</taxon>
        <taxon>Oxyuridae</taxon>
        <taxon>Syphacia</taxon>
    </lineage>
</organism>
<accession>A0A0N5ADI6</accession>
<dbReference type="InterPro" id="IPR002347">
    <property type="entry name" value="SDR_fam"/>
</dbReference>
<evidence type="ECO:0000313" key="4">
    <source>
        <dbReference type="Proteomes" id="UP000046393"/>
    </source>
</evidence>
<evidence type="ECO:0000256" key="2">
    <source>
        <dbReference type="ARBA" id="ARBA00022857"/>
    </source>
</evidence>
<protein>
    <submittedName>
        <fullName evidence="5">NAD(P)-binding protein</fullName>
    </submittedName>
</protein>
<comment type="similarity">
    <text evidence="1">Belongs to the short-chain dehydrogenases/reductases (SDR) family.</text>
</comment>
<evidence type="ECO:0000313" key="5">
    <source>
        <dbReference type="WBParaSite" id="SMUV_0000224001-mRNA-1"/>
    </source>
</evidence>
<evidence type="ECO:0000256" key="1">
    <source>
        <dbReference type="ARBA" id="ARBA00006484"/>
    </source>
</evidence>
<proteinExistence type="inferred from homology"/>
<dbReference type="STRING" id="451379.A0A0N5ADI6"/>
<dbReference type="PANTHER" id="PTHR24320">
    <property type="entry name" value="RETINOL DEHYDROGENASE"/>
    <property type="match status" value="1"/>
</dbReference>
<dbReference type="Gene3D" id="3.40.50.720">
    <property type="entry name" value="NAD(P)-binding Rossmann-like Domain"/>
    <property type="match status" value="1"/>
</dbReference>
<dbReference type="CDD" id="cd05327">
    <property type="entry name" value="retinol-DH_like_SDR_c_like"/>
    <property type="match status" value="1"/>
</dbReference>